<evidence type="ECO:0000259" key="1">
    <source>
        <dbReference type="Pfam" id="PF12680"/>
    </source>
</evidence>
<gene>
    <name evidence="2" type="ORF">ACFSTE_02950</name>
</gene>
<accession>A0ABW5N2P2</accession>
<organism evidence="2 3">
    <name type="scientific">Aquimarina hainanensis</name>
    <dbReference type="NCBI Taxonomy" id="1578017"/>
    <lineage>
        <taxon>Bacteria</taxon>
        <taxon>Pseudomonadati</taxon>
        <taxon>Bacteroidota</taxon>
        <taxon>Flavobacteriia</taxon>
        <taxon>Flavobacteriales</taxon>
        <taxon>Flavobacteriaceae</taxon>
        <taxon>Aquimarina</taxon>
    </lineage>
</organism>
<reference evidence="3" key="1">
    <citation type="journal article" date="2019" name="Int. J. Syst. Evol. Microbiol.">
        <title>The Global Catalogue of Microorganisms (GCM) 10K type strain sequencing project: providing services to taxonomists for standard genome sequencing and annotation.</title>
        <authorList>
            <consortium name="The Broad Institute Genomics Platform"/>
            <consortium name="The Broad Institute Genome Sequencing Center for Infectious Disease"/>
            <person name="Wu L."/>
            <person name="Ma J."/>
        </authorList>
    </citation>
    <scope>NUCLEOTIDE SEQUENCE [LARGE SCALE GENOMIC DNA]</scope>
    <source>
        <strain evidence="3">KCTC 42423</strain>
    </source>
</reference>
<dbReference type="SUPFAM" id="SSF54427">
    <property type="entry name" value="NTF2-like"/>
    <property type="match status" value="2"/>
</dbReference>
<sequence length="267" mass="30497">MNNKEKAKAYHTAVSAYDVSTIEKMVEENYIQHNPKVPSGRAAFVSMIPTLKMHGSKIENIRMMEDNDHIIMHHKWVNAAPFGFEASVAFHIIRFDSQGFIAEHWNVMTGIAPLNASKRSLFDGETTITDIENTESNKAIIAKLINQMIHDDVEEITTTVIPRYFQEEFHQHNAMISDGIQGLTDAIQQGVYVPRYKKQQAVFGEGNFVLSISEGILSQKNTALYDLFRLDNAKIVEHWSIYQEIPTTDLANTNTMFNFQHRFQPSF</sequence>
<name>A0ABW5N2P2_9FLAO</name>
<evidence type="ECO:0000313" key="3">
    <source>
        <dbReference type="Proteomes" id="UP001597459"/>
    </source>
</evidence>
<protein>
    <submittedName>
        <fullName evidence="2">Nuclear transport factor 2 family protein</fullName>
    </submittedName>
</protein>
<proteinExistence type="predicted"/>
<dbReference type="Gene3D" id="3.10.450.50">
    <property type="match status" value="2"/>
</dbReference>
<dbReference type="InterPro" id="IPR032710">
    <property type="entry name" value="NTF2-like_dom_sf"/>
</dbReference>
<dbReference type="EMBL" id="JBHULX010000002">
    <property type="protein sequence ID" value="MFD2589772.1"/>
    <property type="molecule type" value="Genomic_DNA"/>
</dbReference>
<dbReference type="RefSeq" id="WP_176029319.1">
    <property type="nucleotide sequence ID" value="NZ_JBHSJV010000001.1"/>
</dbReference>
<evidence type="ECO:0000313" key="2">
    <source>
        <dbReference type="EMBL" id="MFD2589772.1"/>
    </source>
</evidence>
<dbReference type="Pfam" id="PF12680">
    <property type="entry name" value="SnoaL_2"/>
    <property type="match status" value="1"/>
</dbReference>
<feature type="domain" description="SnoaL-like" evidence="1">
    <location>
        <begin position="8"/>
        <end position="104"/>
    </location>
</feature>
<dbReference type="InterPro" id="IPR037401">
    <property type="entry name" value="SnoaL-like"/>
</dbReference>
<dbReference type="Proteomes" id="UP001597459">
    <property type="component" value="Unassembled WGS sequence"/>
</dbReference>
<comment type="caution">
    <text evidence="2">The sequence shown here is derived from an EMBL/GenBank/DDBJ whole genome shotgun (WGS) entry which is preliminary data.</text>
</comment>
<keyword evidence="3" id="KW-1185">Reference proteome</keyword>